<protein>
    <submittedName>
        <fullName evidence="2">Uncharacterized protein</fullName>
    </submittedName>
</protein>
<sequence length="29" mass="3424">MDKYSRLALICLFVFILAEVIYWVSVAFL</sequence>
<name>A0A381V9Q0_9ZZZZ</name>
<keyword evidence="1" id="KW-0472">Membrane</keyword>
<dbReference type="AlphaFoldDB" id="A0A381V9Q0"/>
<reference evidence="2" key="1">
    <citation type="submission" date="2018-05" db="EMBL/GenBank/DDBJ databases">
        <authorList>
            <person name="Lanie J.A."/>
            <person name="Ng W.-L."/>
            <person name="Kazmierczak K.M."/>
            <person name="Andrzejewski T.M."/>
            <person name="Davidsen T.M."/>
            <person name="Wayne K.J."/>
            <person name="Tettelin H."/>
            <person name="Glass J.I."/>
            <person name="Rusch D."/>
            <person name="Podicherti R."/>
            <person name="Tsui H.-C.T."/>
            <person name="Winkler M.E."/>
        </authorList>
    </citation>
    <scope>NUCLEOTIDE SEQUENCE</scope>
</reference>
<keyword evidence="1" id="KW-1133">Transmembrane helix</keyword>
<proteinExistence type="predicted"/>
<dbReference type="EMBL" id="UINC01008152">
    <property type="protein sequence ID" value="SVA36741.1"/>
    <property type="molecule type" value="Genomic_DNA"/>
</dbReference>
<organism evidence="2">
    <name type="scientific">marine metagenome</name>
    <dbReference type="NCBI Taxonomy" id="408172"/>
    <lineage>
        <taxon>unclassified sequences</taxon>
        <taxon>metagenomes</taxon>
        <taxon>ecological metagenomes</taxon>
    </lineage>
</organism>
<accession>A0A381V9Q0</accession>
<evidence type="ECO:0000256" key="1">
    <source>
        <dbReference type="SAM" id="Phobius"/>
    </source>
</evidence>
<keyword evidence="1" id="KW-0812">Transmembrane</keyword>
<feature type="transmembrane region" description="Helical" evidence="1">
    <location>
        <begin position="7"/>
        <end position="28"/>
    </location>
</feature>
<evidence type="ECO:0000313" key="2">
    <source>
        <dbReference type="EMBL" id="SVA36741.1"/>
    </source>
</evidence>
<gene>
    <name evidence="2" type="ORF">METZ01_LOCUS89595</name>
</gene>